<accession>A0A367W0Y8</accession>
<dbReference type="InterPro" id="IPR011047">
    <property type="entry name" value="Quinoprotein_ADH-like_sf"/>
</dbReference>
<feature type="chain" id="PRO_5016687032" evidence="1">
    <location>
        <begin position="26"/>
        <end position="657"/>
    </location>
</feature>
<dbReference type="Gene3D" id="2.130.10.10">
    <property type="entry name" value="YVTN repeat-like/Quinoprotein amine dehydrogenase"/>
    <property type="match status" value="1"/>
</dbReference>
<evidence type="ECO:0000313" key="3">
    <source>
        <dbReference type="Proteomes" id="UP000253226"/>
    </source>
</evidence>
<dbReference type="InterPro" id="IPR015943">
    <property type="entry name" value="WD40/YVTN_repeat-like_dom_sf"/>
</dbReference>
<proteinExistence type="predicted"/>
<feature type="signal peptide" evidence="1">
    <location>
        <begin position="1"/>
        <end position="25"/>
    </location>
</feature>
<evidence type="ECO:0000256" key="1">
    <source>
        <dbReference type="SAM" id="SignalP"/>
    </source>
</evidence>
<reference evidence="2 3" key="1">
    <citation type="submission" date="2014-07" db="EMBL/GenBank/DDBJ databases">
        <title>Draft genome sequence of Thalassospira profundimaris 35.</title>
        <authorList>
            <person name="Lai Q."/>
            <person name="Shao Z."/>
        </authorList>
    </citation>
    <scope>NUCLEOTIDE SEQUENCE [LARGE SCALE GENOMIC DNA]</scope>
    <source>
        <strain evidence="2 3">35</strain>
    </source>
</reference>
<gene>
    <name evidence="2" type="ORF">TH19_17790</name>
</gene>
<dbReference type="SUPFAM" id="SSF50998">
    <property type="entry name" value="Quinoprotein alcohol dehydrogenase-like"/>
    <property type="match status" value="1"/>
</dbReference>
<dbReference type="RefSeq" id="WP_114103608.1">
    <property type="nucleotide sequence ID" value="NZ_JPWF01000013.1"/>
</dbReference>
<dbReference type="EMBL" id="JPWF01000013">
    <property type="protein sequence ID" value="RCK33038.1"/>
    <property type="molecule type" value="Genomic_DNA"/>
</dbReference>
<comment type="caution">
    <text evidence="2">The sequence shown here is derived from an EMBL/GenBank/DDBJ whole genome shotgun (WGS) entry which is preliminary data.</text>
</comment>
<evidence type="ECO:0000313" key="2">
    <source>
        <dbReference type="EMBL" id="RCK33038.1"/>
    </source>
</evidence>
<sequence>MVLHFTRRLVIAALFLVVSEQVAVAQVSDDFKALARILGDAVLRADDQETLALSARIRALGEPVGVEIEFAEAQALMRMHRNEAAEDAINRYLANGGKLQKRAKAIQTELNRRKKAMSTSWRRDITARGTPLLYPDGSYVVARWTNDDLAEANIVVSFHDANGDQQWRTVYGGAVANYMSAYIDVDYGRIVVGGQMVNGGWRNENHLTRALAFELDPLGRVRWQFNPQNEALPGEIAYYGNTRYLVADGVGGFVMAFSLGGERYFIERYAADGNRQWRQFYQGKSKNDNPDVVGLARDGLGNFYAFYDRTAWAPQKILKFDKGGRLVKELRGSPVNGKTYEYNEGYFSPDNLRRIIMSVQVSEDGSNAYFLTKRYLPDNKGMVHEVHAVSLSSGQPLWLRSFGLMPVVNRNYRESVEFAVDGKDIVIAGIEQASSEGKKTLFVRKYSGASGTLLWERRENREEGAYAVDRVQIFPSGMALIVTGPEKKEIIHLAALEFEGLDDPLAEPPAVAFLPYSENSDARAEILYQRAVDDVSSAEAALRTCREGKVSENVVGRIREVRADWGFVILDLNAGRGLKSDMSVRLADGTLIGLKPGKEVSASAVSASPISAPIEKLTAGMDVVASGDIPDALCPSELAGLEQARKHLTATPRPASR</sequence>
<organism evidence="2 3">
    <name type="scientific">Thalassospira profundimaris</name>
    <dbReference type="NCBI Taxonomy" id="502049"/>
    <lineage>
        <taxon>Bacteria</taxon>
        <taxon>Pseudomonadati</taxon>
        <taxon>Pseudomonadota</taxon>
        <taxon>Alphaproteobacteria</taxon>
        <taxon>Rhodospirillales</taxon>
        <taxon>Thalassospiraceae</taxon>
        <taxon>Thalassospira</taxon>
    </lineage>
</organism>
<name>A0A367W0Y8_9PROT</name>
<keyword evidence="1" id="KW-0732">Signal</keyword>
<dbReference type="Proteomes" id="UP000253226">
    <property type="component" value="Unassembled WGS sequence"/>
</dbReference>
<protein>
    <submittedName>
        <fullName evidence="2">Uncharacterized protein</fullName>
    </submittedName>
</protein>
<dbReference type="AlphaFoldDB" id="A0A367W0Y8"/>
<dbReference type="OrthoDB" id="7318552at2"/>